<protein>
    <submittedName>
        <fullName evidence="1">Uncharacterized protein</fullName>
    </submittedName>
</protein>
<dbReference type="EMBL" id="CP157675">
    <property type="protein sequence ID" value="XBP70311.1"/>
    <property type="molecule type" value="Genomic_DNA"/>
</dbReference>
<sequence length="105" mass="11634">MPAAEPVQAHYAETFERDMGCTEAEWLGWLPAALGDHAWQQSGPSVQARIGPGSLRIDWRPAAPRVLGSARIPRLLVRFAFAGLDDGQRHAFMKRFDVYMQRGGG</sequence>
<reference evidence="1" key="1">
    <citation type="submission" date="2024-05" db="EMBL/GenBank/DDBJ databases">
        <authorList>
            <person name="Bunk B."/>
            <person name="Swiderski J."/>
            <person name="Sproer C."/>
            <person name="Thiel V."/>
        </authorList>
    </citation>
    <scope>NUCLEOTIDE SEQUENCE</scope>
    <source>
        <strain evidence="1">DSM 17735</strain>
    </source>
</reference>
<dbReference type="RefSeq" id="WP_349279580.1">
    <property type="nucleotide sequence ID" value="NZ_CBCSCU010000005.1"/>
</dbReference>
<organism evidence="1">
    <name type="scientific">Polaromonas hydrogenivorans</name>
    <dbReference type="NCBI Taxonomy" id="335476"/>
    <lineage>
        <taxon>Bacteria</taxon>
        <taxon>Pseudomonadati</taxon>
        <taxon>Pseudomonadota</taxon>
        <taxon>Betaproteobacteria</taxon>
        <taxon>Burkholderiales</taxon>
        <taxon>Comamonadaceae</taxon>
        <taxon>Polaromonas</taxon>
    </lineage>
</organism>
<dbReference type="AlphaFoldDB" id="A0AAU7LRU6"/>
<gene>
    <name evidence="1" type="ORF">ABLV49_00275</name>
</gene>
<evidence type="ECO:0000313" key="1">
    <source>
        <dbReference type="EMBL" id="XBP70311.1"/>
    </source>
</evidence>
<name>A0AAU7LRU6_9BURK</name>
<accession>A0AAU7LRU6</accession>
<proteinExistence type="predicted"/>